<evidence type="ECO:0000256" key="6">
    <source>
        <dbReference type="ARBA" id="ARBA00022840"/>
    </source>
</evidence>
<accession>A0A0F9NR03</accession>
<evidence type="ECO:0000256" key="2">
    <source>
        <dbReference type="ARBA" id="ARBA00012438"/>
    </source>
</evidence>
<keyword evidence="8" id="KW-1133">Transmembrane helix</keyword>
<keyword evidence="3" id="KW-0808">Transferase</keyword>
<keyword evidence="4" id="KW-0547">Nucleotide-binding</keyword>
<gene>
    <name evidence="10" type="ORF">LCGC14_0995370</name>
</gene>
<dbReference type="EMBL" id="LAZR01003808">
    <property type="protein sequence ID" value="KKN14507.1"/>
    <property type="molecule type" value="Genomic_DNA"/>
</dbReference>
<dbReference type="InterPro" id="IPR004358">
    <property type="entry name" value="Sig_transdc_His_kin-like_C"/>
</dbReference>
<dbReference type="InterPro" id="IPR050351">
    <property type="entry name" value="BphY/WalK/GraS-like"/>
</dbReference>
<name>A0A0F9NR03_9ZZZZ</name>
<evidence type="ECO:0000256" key="7">
    <source>
        <dbReference type="ARBA" id="ARBA00023012"/>
    </source>
</evidence>
<evidence type="ECO:0000256" key="1">
    <source>
        <dbReference type="ARBA" id="ARBA00000085"/>
    </source>
</evidence>
<dbReference type="AlphaFoldDB" id="A0A0F9NR03"/>
<dbReference type="InterPro" id="IPR003594">
    <property type="entry name" value="HATPase_dom"/>
</dbReference>
<comment type="catalytic activity">
    <reaction evidence="1">
        <text>ATP + protein L-histidine = ADP + protein N-phospho-L-histidine.</text>
        <dbReference type="EC" id="2.7.13.3"/>
    </reaction>
</comment>
<evidence type="ECO:0000256" key="8">
    <source>
        <dbReference type="SAM" id="Phobius"/>
    </source>
</evidence>
<evidence type="ECO:0000256" key="4">
    <source>
        <dbReference type="ARBA" id="ARBA00022741"/>
    </source>
</evidence>
<reference evidence="10" key="1">
    <citation type="journal article" date="2015" name="Nature">
        <title>Complex archaea that bridge the gap between prokaryotes and eukaryotes.</title>
        <authorList>
            <person name="Spang A."/>
            <person name="Saw J.H."/>
            <person name="Jorgensen S.L."/>
            <person name="Zaremba-Niedzwiedzka K."/>
            <person name="Martijn J."/>
            <person name="Lind A.E."/>
            <person name="van Eijk R."/>
            <person name="Schleper C."/>
            <person name="Guy L."/>
            <person name="Ettema T.J."/>
        </authorList>
    </citation>
    <scope>NUCLEOTIDE SEQUENCE</scope>
</reference>
<dbReference type="SUPFAM" id="SSF55874">
    <property type="entry name" value="ATPase domain of HSP90 chaperone/DNA topoisomerase II/histidine kinase"/>
    <property type="match status" value="1"/>
</dbReference>
<evidence type="ECO:0000313" key="10">
    <source>
        <dbReference type="EMBL" id="KKN14507.1"/>
    </source>
</evidence>
<dbReference type="InterPro" id="IPR036890">
    <property type="entry name" value="HATPase_C_sf"/>
</dbReference>
<keyword evidence="8" id="KW-0812">Transmembrane</keyword>
<feature type="transmembrane region" description="Helical" evidence="8">
    <location>
        <begin position="12"/>
        <end position="28"/>
    </location>
</feature>
<dbReference type="PRINTS" id="PR00344">
    <property type="entry name" value="BCTRLSENSOR"/>
</dbReference>
<sequence length="450" mass="51499">MVYKRFRANCTIRILLLGATICGFFFLFKTNLYAALFILGTLIIYQIYTLIRYVEKTNRDLTRFLQSIKYSDFSQTFKDDGLGSSFEALRKAFNEVMNAFRKTRTEKEEHYRYLQTVVQHIGIGLIAFQPSGEVELINTAAKRLLKVPHLKNIKSLESWSKPLVSTLFKLKSKEKALVKVEDDNELLHLVLYAAEYKLRGHNFSLVSIQNIHSELEEKEIEAWQKLIRVLTHEIMNSITPIASLASTINELIKESYNLGSSGENISPESFTDIRDASQTIQKRSQGLLHFVDAYRNLTLVQKPNFQIFAVKELFARVEKLMQTHVKDKSINFKVTIEPQSLELAADPELIEQVLINLLLNALHAVKRRKKAKIDLDARLDGRGKILFQVTDNGPGILEENLEKIFIPFYSTKEGGSGIGLSLSRQIMRLHNGFIGVHSEPNVETVFTLRF</sequence>
<dbReference type="GO" id="GO:0004673">
    <property type="term" value="F:protein histidine kinase activity"/>
    <property type="evidence" value="ECO:0007669"/>
    <property type="project" value="UniProtKB-EC"/>
</dbReference>
<dbReference type="GO" id="GO:0007234">
    <property type="term" value="P:osmosensory signaling via phosphorelay pathway"/>
    <property type="evidence" value="ECO:0007669"/>
    <property type="project" value="TreeGrafter"/>
</dbReference>
<dbReference type="EC" id="2.7.13.3" evidence="2"/>
<dbReference type="PROSITE" id="PS50109">
    <property type="entry name" value="HIS_KIN"/>
    <property type="match status" value="1"/>
</dbReference>
<dbReference type="SMART" id="SM00387">
    <property type="entry name" value="HATPase_c"/>
    <property type="match status" value="1"/>
</dbReference>
<proteinExistence type="predicted"/>
<evidence type="ECO:0000256" key="5">
    <source>
        <dbReference type="ARBA" id="ARBA00022777"/>
    </source>
</evidence>
<feature type="domain" description="Histidine kinase" evidence="9">
    <location>
        <begin position="229"/>
        <end position="450"/>
    </location>
</feature>
<evidence type="ECO:0000259" key="9">
    <source>
        <dbReference type="PROSITE" id="PS50109"/>
    </source>
</evidence>
<dbReference type="GO" id="GO:0005524">
    <property type="term" value="F:ATP binding"/>
    <property type="evidence" value="ECO:0007669"/>
    <property type="project" value="UniProtKB-KW"/>
</dbReference>
<dbReference type="InterPro" id="IPR005467">
    <property type="entry name" value="His_kinase_dom"/>
</dbReference>
<dbReference type="GO" id="GO:0030295">
    <property type="term" value="F:protein kinase activator activity"/>
    <property type="evidence" value="ECO:0007669"/>
    <property type="project" value="TreeGrafter"/>
</dbReference>
<keyword evidence="7" id="KW-0902">Two-component regulatory system</keyword>
<dbReference type="PANTHER" id="PTHR42878">
    <property type="entry name" value="TWO-COMPONENT HISTIDINE KINASE"/>
    <property type="match status" value="1"/>
</dbReference>
<keyword evidence="8" id="KW-0472">Membrane</keyword>
<dbReference type="PANTHER" id="PTHR42878:SF7">
    <property type="entry name" value="SENSOR HISTIDINE KINASE GLRK"/>
    <property type="match status" value="1"/>
</dbReference>
<keyword evidence="6" id="KW-0067">ATP-binding</keyword>
<evidence type="ECO:0000256" key="3">
    <source>
        <dbReference type="ARBA" id="ARBA00022679"/>
    </source>
</evidence>
<dbReference type="CDD" id="cd00075">
    <property type="entry name" value="HATPase"/>
    <property type="match status" value="1"/>
</dbReference>
<comment type="caution">
    <text evidence="10">The sequence shown here is derived from an EMBL/GenBank/DDBJ whole genome shotgun (WGS) entry which is preliminary data.</text>
</comment>
<keyword evidence="5" id="KW-0418">Kinase</keyword>
<feature type="transmembrane region" description="Helical" evidence="8">
    <location>
        <begin position="34"/>
        <end position="54"/>
    </location>
</feature>
<protein>
    <recommendedName>
        <fullName evidence="2">histidine kinase</fullName>
        <ecNumber evidence="2">2.7.13.3</ecNumber>
    </recommendedName>
</protein>
<dbReference type="Gene3D" id="3.30.565.10">
    <property type="entry name" value="Histidine kinase-like ATPase, C-terminal domain"/>
    <property type="match status" value="1"/>
</dbReference>
<organism evidence="10">
    <name type="scientific">marine sediment metagenome</name>
    <dbReference type="NCBI Taxonomy" id="412755"/>
    <lineage>
        <taxon>unclassified sequences</taxon>
        <taxon>metagenomes</taxon>
        <taxon>ecological metagenomes</taxon>
    </lineage>
</organism>
<dbReference type="GO" id="GO:0000156">
    <property type="term" value="F:phosphorelay response regulator activity"/>
    <property type="evidence" value="ECO:0007669"/>
    <property type="project" value="TreeGrafter"/>
</dbReference>
<dbReference type="Pfam" id="PF02518">
    <property type="entry name" value="HATPase_c"/>
    <property type="match status" value="1"/>
</dbReference>